<evidence type="ECO:0000313" key="1">
    <source>
        <dbReference type="Proteomes" id="UP000038045"/>
    </source>
</evidence>
<reference evidence="2" key="1">
    <citation type="submission" date="2017-02" db="UniProtKB">
        <authorList>
            <consortium name="WormBaseParasite"/>
        </authorList>
    </citation>
    <scope>IDENTIFICATION</scope>
</reference>
<evidence type="ECO:0000313" key="2">
    <source>
        <dbReference type="WBParaSite" id="PTRK_0000205100.1"/>
    </source>
</evidence>
<name>A0A0N4Z4Y6_PARTI</name>
<keyword evidence="1" id="KW-1185">Reference proteome</keyword>
<dbReference type="AlphaFoldDB" id="A0A0N4Z4Y6"/>
<sequence length="142" mass="16730">MSKSVSSYKQRVVIFTDETCGGVPLLTIRAFMEILYNNLRERGFEFTEREDTIIIRPYSKELENTFKNMKSENVALAIFIYLPQFKYLEESVKDMGKQFMMVTKTLKYVDIVRFIQTQKNKIIKSMVSSVSNKMRKNASYFI</sequence>
<accession>A0A0N4Z4Y6</accession>
<protein>
    <submittedName>
        <fullName evidence="2">DUF2088 domain-containing protein</fullName>
    </submittedName>
</protein>
<dbReference type="Proteomes" id="UP000038045">
    <property type="component" value="Unplaced"/>
</dbReference>
<dbReference type="WBParaSite" id="PTRK_0000205100.1">
    <property type="protein sequence ID" value="PTRK_0000205100.1"/>
    <property type="gene ID" value="PTRK_0000205100"/>
</dbReference>
<proteinExistence type="predicted"/>
<organism evidence="1 2">
    <name type="scientific">Parastrongyloides trichosuri</name>
    <name type="common">Possum-specific nematode worm</name>
    <dbReference type="NCBI Taxonomy" id="131310"/>
    <lineage>
        <taxon>Eukaryota</taxon>
        <taxon>Metazoa</taxon>
        <taxon>Ecdysozoa</taxon>
        <taxon>Nematoda</taxon>
        <taxon>Chromadorea</taxon>
        <taxon>Rhabditida</taxon>
        <taxon>Tylenchina</taxon>
        <taxon>Panagrolaimomorpha</taxon>
        <taxon>Strongyloidoidea</taxon>
        <taxon>Strongyloididae</taxon>
        <taxon>Parastrongyloides</taxon>
    </lineage>
</organism>